<name>A0ABP8Y8L9_9MICO</name>
<dbReference type="EMBL" id="BAABID010000006">
    <property type="protein sequence ID" value="GAA4723352.1"/>
    <property type="molecule type" value="Genomic_DNA"/>
</dbReference>
<dbReference type="Gene3D" id="3.30.420.10">
    <property type="entry name" value="Ribonuclease H-like superfamily/Ribonuclease H"/>
    <property type="match status" value="1"/>
</dbReference>
<feature type="region of interest" description="Disordered" evidence="1">
    <location>
        <begin position="163"/>
        <end position="201"/>
    </location>
</feature>
<proteinExistence type="predicted"/>
<dbReference type="InterPro" id="IPR002156">
    <property type="entry name" value="RNaseH_domain"/>
</dbReference>
<gene>
    <name evidence="3" type="ORF">GCM10023216_11140</name>
</gene>
<feature type="domain" description="RNase H type-1" evidence="2">
    <location>
        <begin position="1"/>
        <end position="140"/>
    </location>
</feature>
<dbReference type="RefSeq" id="WP_172150972.1">
    <property type="nucleotide sequence ID" value="NZ_BAABID010000006.1"/>
</dbReference>
<evidence type="ECO:0000313" key="3">
    <source>
        <dbReference type="EMBL" id="GAA4723352.1"/>
    </source>
</evidence>
<dbReference type="SUPFAM" id="SSF53098">
    <property type="entry name" value="Ribonuclease H-like"/>
    <property type="match status" value="1"/>
</dbReference>
<sequence length="201" mass="21358">MIIVSTDGSSPAGTGGAIGWAWVAHGSGRFDSGGAADGSAQVADLTALCHAVEAHPGDEPLFVESGSQYAIRCAAEWLPDWKAQGWRTASGAAVQHLETVQRLDRAITARSGPVRFRWARGHVDSPFSERARELAGLAADDWAAGRGDLDGALLDESLLDVESEEVRREPEPVGARAARREESRTTPPTSGPDWELGTLFD</sequence>
<reference evidence="4" key="1">
    <citation type="journal article" date="2019" name="Int. J. Syst. Evol. Microbiol.">
        <title>The Global Catalogue of Microorganisms (GCM) 10K type strain sequencing project: providing services to taxonomists for standard genome sequencing and annotation.</title>
        <authorList>
            <consortium name="The Broad Institute Genomics Platform"/>
            <consortium name="The Broad Institute Genome Sequencing Center for Infectious Disease"/>
            <person name="Wu L."/>
            <person name="Ma J."/>
        </authorList>
    </citation>
    <scope>NUCLEOTIDE SEQUENCE [LARGE SCALE GENOMIC DNA]</scope>
    <source>
        <strain evidence="4">JCM 18063</strain>
    </source>
</reference>
<accession>A0ABP8Y8L9</accession>
<dbReference type="InterPro" id="IPR012337">
    <property type="entry name" value="RNaseH-like_sf"/>
</dbReference>
<protein>
    <recommendedName>
        <fullName evidence="2">RNase H type-1 domain-containing protein</fullName>
    </recommendedName>
</protein>
<comment type="caution">
    <text evidence="3">The sequence shown here is derived from an EMBL/GenBank/DDBJ whole genome shotgun (WGS) entry which is preliminary data.</text>
</comment>
<dbReference type="Proteomes" id="UP001500956">
    <property type="component" value="Unassembled WGS sequence"/>
</dbReference>
<keyword evidence="4" id="KW-1185">Reference proteome</keyword>
<dbReference type="Pfam" id="PF00075">
    <property type="entry name" value="RNase_H"/>
    <property type="match status" value="1"/>
</dbReference>
<organism evidence="3 4">
    <name type="scientific">Isoptericola chiayiensis</name>
    <dbReference type="NCBI Taxonomy" id="579446"/>
    <lineage>
        <taxon>Bacteria</taxon>
        <taxon>Bacillati</taxon>
        <taxon>Actinomycetota</taxon>
        <taxon>Actinomycetes</taxon>
        <taxon>Micrococcales</taxon>
        <taxon>Promicromonosporaceae</taxon>
        <taxon>Isoptericola</taxon>
    </lineage>
</organism>
<dbReference type="InterPro" id="IPR036397">
    <property type="entry name" value="RNaseH_sf"/>
</dbReference>
<evidence type="ECO:0000313" key="4">
    <source>
        <dbReference type="Proteomes" id="UP001500956"/>
    </source>
</evidence>
<evidence type="ECO:0000256" key="1">
    <source>
        <dbReference type="SAM" id="MobiDB-lite"/>
    </source>
</evidence>
<evidence type="ECO:0000259" key="2">
    <source>
        <dbReference type="PROSITE" id="PS50879"/>
    </source>
</evidence>
<dbReference type="PROSITE" id="PS50879">
    <property type="entry name" value="RNASE_H_1"/>
    <property type="match status" value="1"/>
</dbReference>